<evidence type="ECO:0000313" key="8">
    <source>
        <dbReference type="EMBL" id="KZS44688.1"/>
    </source>
</evidence>
<dbReference type="InterPro" id="IPR002139">
    <property type="entry name" value="Ribo/fructo_kinase"/>
</dbReference>
<keyword evidence="5" id="KW-0067">ATP-binding</keyword>
<dbReference type="CDD" id="cd01166">
    <property type="entry name" value="KdgK"/>
    <property type="match status" value="1"/>
</dbReference>
<dbReference type="InterPro" id="IPR050306">
    <property type="entry name" value="PfkB_Carbo_kinase"/>
</dbReference>
<protein>
    <submittedName>
        <fullName evidence="8">2-dehydro-3-deoxygluconokinase</fullName>
    </submittedName>
</protein>
<keyword evidence="2 6" id="KW-0808">Transferase</keyword>
<dbReference type="InterPro" id="IPR029056">
    <property type="entry name" value="Ribokinase-like"/>
</dbReference>
<dbReference type="InterPro" id="IPR011611">
    <property type="entry name" value="PfkB_dom"/>
</dbReference>
<evidence type="ECO:0000256" key="5">
    <source>
        <dbReference type="ARBA" id="ARBA00022840"/>
    </source>
</evidence>
<sequence length="308" mass="33823">MVVFEAAVDGPLRYASQFNKRHGGAESNVAIGVARLGRSAGWISQVGDDELGKYLVSSIRGEGVDTSCVRYDRHYPTGLYIKEKIREGSTQVYYYRSGSAASRMKKEDIDWNYVRQAKMIHLTGITPFLSESCLDIVFEAIRMAKENGIQLSFDPNLRFKLMKHVPNAKEIVLDIARQADIFMPGVDEAEFLIGTSDYKQIADYFLQAGVSKMVIKNGSSGTYYESVDEGAGFCPSHKVERVTDPVGAGDGFAAGLLVGLLEQKPLKEAVELGAIIGAMVVTVKGDVEGLPDRASIESFSMNQRDILR</sequence>
<gene>
    <name evidence="8" type="ORF">AWU65_27910</name>
</gene>
<evidence type="ECO:0000313" key="9">
    <source>
        <dbReference type="Proteomes" id="UP000076796"/>
    </source>
</evidence>
<evidence type="ECO:0000256" key="4">
    <source>
        <dbReference type="ARBA" id="ARBA00022777"/>
    </source>
</evidence>
<dbReference type="EMBL" id="LWMH01000002">
    <property type="protein sequence ID" value="KZS44688.1"/>
    <property type="molecule type" value="Genomic_DNA"/>
</dbReference>
<evidence type="ECO:0000256" key="2">
    <source>
        <dbReference type="ARBA" id="ARBA00022679"/>
    </source>
</evidence>
<evidence type="ECO:0000256" key="6">
    <source>
        <dbReference type="RuleBase" id="RU003704"/>
    </source>
</evidence>
<dbReference type="PANTHER" id="PTHR43085">
    <property type="entry name" value="HEXOKINASE FAMILY MEMBER"/>
    <property type="match status" value="1"/>
</dbReference>
<dbReference type="OrthoDB" id="9813569at2"/>
<dbReference type="InterPro" id="IPR002173">
    <property type="entry name" value="Carboh/pur_kinase_PfkB_CS"/>
</dbReference>
<evidence type="ECO:0000259" key="7">
    <source>
        <dbReference type="Pfam" id="PF00294"/>
    </source>
</evidence>
<dbReference type="STRING" id="59843.A3958_00215"/>
<accession>A0A163G1R2</accession>
<comment type="caution">
    <text evidence="8">The sequence shown here is derived from an EMBL/GenBank/DDBJ whole genome shotgun (WGS) entry which is preliminary data.</text>
</comment>
<dbReference type="PRINTS" id="PR00990">
    <property type="entry name" value="RIBOKINASE"/>
</dbReference>
<keyword evidence="4 6" id="KW-0418">Kinase</keyword>
<dbReference type="GO" id="GO:0008865">
    <property type="term" value="F:fructokinase activity"/>
    <property type="evidence" value="ECO:0007669"/>
    <property type="project" value="UniProtKB-ARBA"/>
</dbReference>
<dbReference type="GO" id="GO:0005524">
    <property type="term" value="F:ATP binding"/>
    <property type="evidence" value="ECO:0007669"/>
    <property type="project" value="UniProtKB-KW"/>
</dbReference>
<keyword evidence="3" id="KW-0547">Nucleotide-binding</keyword>
<dbReference type="Gene3D" id="3.40.1190.20">
    <property type="match status" value="1"/>
</dbReference>
<organism evidence="8 9">
    <name type="scientific">Paenibacillus glucanolyticus</name>
    <dbReference type="NCBI Taxonomy" id="59843"/>
    <lineage>
        <taxon>Bacteria</taxon>
        <taxon>Bacillati</taxon>
        <taxon>Bacillota</taxon>
        <taxon>Bacilli</taxon>
        <taxon>Bacillales</taxon>
        <taxon>Paenibacillaceae</taxon>
        <taxon>Paenibacillus</taxon>
    </lineage>
</organism>
<dbReference type="Pfam" id="PF00294">
    <property type="entry name" value="PfkB"/>
    <property type="match status" value="1"/>
</dbReference>
<reference evidence="8" key="1">
    <citation type="journal article" date="2016" name="Genome Announc.">
        <title>Draft genomes of two strains of Paenibacillus glucanolyticus with capability to degrade lignocellulose.</title>
        <authorList>
            <person name="Mathews S.L."/>
            <person name="Pawlak J."/>
            <person name="Grunden A.M."/>
        </authorList>
    </citation>
    <scope>NUCLEOTIDE SEQUENCE [LARGE SCALE GENOMIC DNA]</scope>
    <source>
        <strain evidence="8">SLM1</strain>
    </source>
</reference>
<comment type="similarity">
    <text evidence="1 6">Belongs to the carbohydrate kinase PfkB family.</text>
</comment>
<keyword evidence="9" id="KW-1185">Reference proteome</keyword>
<dbReference type="GO" id="GO:0006000">
    <property type="term" value="P:fructose metabolic process"/>
    <property type="evidence" value="ECO:0007669"/>
    <property type="project" value="UniProtKB-ARBA"/>
</dbReference>
<dbReference type="SUPFAM" id="SSF53613">
    <property type="entry name" value="Ribokinase-like"/>
    <property type="match status" value="1"/>
</dbReference>
<name>A0A163G1R2_9BACL</name>
<dbReference type="PROSITE" id="PS00584">
    <property type="entry name" value="PFKB_KINASES_2"/>
    <property type="match status" value="1"/>
</dbReference>
<dbReference type="Proteomes" id="UP000076796">
    <property type="component" value="Unassembled WGS sequence"/>
</dbReference>
<evidence type="ECO:0000256" key="3">
    <source>
        <dbReference type="ARBA" id="ARBA00022741"/>
    </source>
</evidence>
<dbReference type="AlphaFoldDB" id="A0A163G1R2"/>
<evidence type="ECO:0000256" key="1">
    <source>
        <dbReference type="ARBA" id="ARBA00010688"/>
    </source>
</evidence>
<proteinExistence type="inferred from homology"/>
<dbReference type="PANTHER" id="PTHR43085:SF1">
    <property type="entry name" value="PSEUDOURIDINE KINASE-RELATED"/>
    <property type="match status" value="1"/>
</dbReference>
<feature type="domain" description="Carbohydrate kinase PfkB" evidence="7">
    <location>
        <begin position="8"/>
        <end position="292"/>
    </location>
</feature>